<evidence type="ECO:0000313" key="2">
    <source>
        <dbReference type="Proteomes" id="UP000276309"/>
    </source>
</evidence>
<reference evidence="1 2" key="1">
    <citation type="submission" date="2018-08" db="EMBL/GenBank/DDBJ databases">
        <title>The reduced genetic potential of extracellular carbohydrate catabolism in Euzebyella marina RN62, a Flavobacteriia bacterium isolated from the hadal water.</title>
        <authorList>
            <person name="Xue C."/>
        </authorList>
    </citation>
    <scope>NUCLEOTIDE SEQUENCE [LARGE SCALE GENOMIC DNA]</scope>
    <source>
        <strain evidence="1 2">RN62</strain>
    </source>
</reference>
<dbReference type="AlphaFoldDB" id="A0A3G2LBP2"/>
<dbReference type="OrthoDB" id="7055505at2"/>
<name>A0A3G2LBP2_9FLAO</name>
<organism evidence="1 2">
    <name type="scientific">Euzebyella marina</name>
    <dbReference type="NCBI Taxonomy" id="1761453"/>
    <lineage>
        <taxon>Bacteria</taxon>
        <taxon>Pseudomonadati</taxon>
        <taxon>Bacteroidota</taxon>
        <taxon>Flavobacteriia</taxon>
        <taxon>Flavobacteriales</taxon>
        <taxon>Flavobacteriaceae</taxon>
        <taxon>Euzebyella</taxon>
    </lineage>
</organism>
<sequence>MVMIEREPKEQQLMDSLYMAFDKGELKLADLEGGSSETFQVGFRLAKKMGLKGVHGIDHYESTSQSLLKSGTNFDLFKNGLMKLISTARPLKKKVQQDSLSIYEYIKTMNRPELVSLSHNLIFNLPAYVIDGKFSEDGTNTVDIGSIDERYIGAEYITLFYNRNLKIYSNILNVQLQNRAKRIVLIMGQLHIGVLSDLLGDNPNYNLVKVSDYLK</sequence>
<dbReference type="Proteomes" id="UP000276309">
    <property type="component" value="Chromosome"/>
</dbReference>
<keyword evidence="2" id="KW-1185">Reference proteome</keyword>
<dbReference type="Pfam" id="PF18950">
    <property type="entry name" value="DUF5694"/>
    <property type="match status" value="1"/>
</dbReference>
<evidence type="ECO:0000313" key="1">
    <source>
        <dbReference type="EMBL" id="AYN69692.1"/>
    </source>
</evidence>
<protein>
    <submittedName>
        <fullName evidence="1">Uncharacterized protein</fullName>
    </submittedName>
</protein>
<gene>
    <name evidence="1" type="ORF">D1013_09885</name>
</gene>
<dbReference type="InterPro" id="IPR043749">
    <property type="entry name" value="DUF5694"/>
</dbReference>
<proteinExistence type="predicted"/>
<accession>A0A3G2LBP2</accession>
<dbReference type="EMBL" id="CP032050">
    <property type="protein sequence ID" value="AYN69692.1"/>
    <property type="molecule type" value="Genomic_DNA"/>
</dbReference>
<dbReference type="KEGG" id="emar:D1013_09885"/>